<name>A0A8B8NVA6_9MYRT</name>
<evidence type="ECO:0000313" key="2">
    <source>
        <dbReference type="Proteomes" id="UP000827889"/>
    </source>
</evidence>
<reference evidence="3" key="1">
    <citation type="submission" date="2025-08" db="UniProtKB">
        <authorList>
            <consortium name="RefSeq"/>
        </authorList>
    </citation>
    <scope>IDENTIFICATION</scope>
    <source>
        <tissue evidence="3">Leaf</tissue>
    </source>
</reference>
<feature type="region of interest" description="Disordered" evidence="1">
    <location>
        <begin position="73"/>
        <end position="106"/>
    </location>
</feature>
<dbReference type="AlphaFoldDB" id="A0A8B8NVA6"/>
<dbReference type="PANTHER" id="PTHR37238:SF1">
    <property type="entry name" value="OS05G0532500 PROTEIN"/>
    <property type="match status" value="1"/>
</dbReference>
<sequence>MFARLFENRNWNSKKHNHSHLQRLTEEREREREREMQRSRARSGRKALKELPNNCNNGYAVNDFAKSAIAKCSSKPSANPSKKSLPPSTPMGIDNPKVEDGVREKDDGDSLDQLLLIQSDLSNVVHRVDELVAQAFKLQEMSKQGKKEVESLALFLSEMLSSLKPWPSRLQKAFSSPPIEPTDAVEPSPAVLASPVQDDESIVIESPEQAKMDSLISPSPLVSWRADCTVERGRQVFMLTPLPISRALSSTCQESSRSLLEKITSATAPPPSLALPQEIKDDSLKDVAIHPTPNKPFDTLVRRKDSTEELGFVSPVVLSKRDCSLLMMTPCFKVSPPKSCSLLEPISESSHWGNANVRKSTPYPVGLNNYSLSELSESSGDGASDGLAMRYPELQGTRQDIKLGIGLEKKASSPDWCISPPKSCILMEPPDEKQLTIATTNGQFTKTIPLLAQQADSLLSQGNAVLESHRAIEKSRKQEPVGSTMALIENTPVWKEPESIQMGKRPGENTLKRELWTKFEAASSCGFRVNSSTLLETEGKGFIDRLDEVSLGGGSPALGASS</sequence>
<feature type="compositionally biased region" description="Low complexity" evidence="1">
    <location>
        <begin position="73"/>
        <end position="86"/>
    </location>
</feature>
<keyword evidence="2" id="KW-1185">Reference proteome</keyword>
<feature type="compositionally biased region" description="Basic residues" evidence="1">
    <location>
        <begin position="12"/>
        <end position="21"/>
    </location>
</feature>
<dbReference type="PANTHER" id="PTHR37238">
    <property type="entry name" value="OS05G0532500 PROTEIN"/>
    <property type="match status" value="1"/>
</dbReference>
<organism evidence="2 3">
    <name type="scientific">Rhodamnia argentea</name>
    <dbReference type="NCBI Taxonomy" id="178133"/>
    <lineage>
        <taxon>Eukaryota</taxon>
        <taxon>Viridiplantae</taxon>
        <taxon>Streptophyta</taxon>
        <taxon>Embryophyta</taxon>
        <taxon>Tracheophyta</taxon>
        <taxon>Spermatophyta</taxon>
        <taxon>Magnoliopsida</taxon>
        <taxon>eudicotyledons</taxon>
        <taxon>Gunneridae</taxon>
        <taxon>Pentapetalae</taxon>
        <taxon>rosids</taxon>
        <taxon>malvids</taxon>
        <taxon>Myrtales</taxon>
        <taxon>Myrtaceae</taxon>
        <taxon>Myrtoideae</taxon>
        <taxon>Myrteae</taxon>
        <taxon>Australasian group</taxon>
        <taxon>Rhodamnia</taxon>
    </lineage>
</organism>
<dbReference type="GeneID" id="115738094"/>
<evidence type="ECO:0000313" key="3">
    <source>
        <dbReference type="RefSeq" id="XP_030526461.2"/>
    </source>
</evidence>
<proteinExistence type="predicted"/>
<accession>A0A8B8NVA6</accession>
<feature type="compositionally biased region" description="Basic and acidic residues" evidence="1">
    <location>
        <begin position="23"/>
        <end position="38"/>
    </location>
</feature>
<dbReference type="KEGG" id="rarg:115738094"/>
<gene>
    <name evidence="3" type="primary">LOC115738094</name>
</gene>
<feature type="region of interest" description="Disordered" evidence="1">
    <location>
        <begin position="1"/>
        <end position="53"/>
    </location>
</feature>
<protein>
    <submittedName>
        <fullName evidence="3">Uncharacterized protein LOC115738094 isoform X1</fullName>
    </submittedName>
</protein>
<dbReference type="Proteomes" id="UP000827889">
    <property type="component" value="Chromosome 8"/>
</dbReference>
<evidence type="ECO:0000256" key="1">
    <source>
        <dbReference type="SAM" id="MobiDB-lite"/>
    </source>
</evidence>
<dbReference type="RefSeq" id="XP_030526461.2">
    <property type="nucleotide sequence ID" value="XM_030670601.2"/>
</dbReference>
<feature type="compositionally biased region" description="Basic and acidic residues" evidence="1">
    <location>
        <begin position="96"/>
        <end position="106"/>
    </location>
</feature>